<organism evidence="7">
    <name type="scientific">marine metagenome</name>
    <dbReference type="NCBI Taxonomy" id="408172"/>
    <lineage>
        <taxon>unclassified sequences</taxon>
        <taxon>metagenomes</taxon>
        <taxon>ecological metagenomes</taxon>
    </lineage>
</organism>
<evidence type="ECO:0000256" key="2">
    <source>
        <dbReference type="ARBA" id="ARBA00022448"/>
    </source>
</evidence>
<name>A0A381XCE8_9ZZZZ</name>
<dbReference type="SUPFAM" id="SSF47928">
    <property type="entry name" value="N-terminal domain of the delta subunit of the F1F0-ATP synthase"/>
    <property type="match status" value="1"/>
</dbReference>
<keyword evidence="3" id="KW-0375">Hydrogen ion transport</keyword>
<evidence type="ECO:0000256" key="6">
    <source>
        <dbReference type="ARBA" id="ARBA00023310"/>
    </source>
</evidence>
<keyword evidence="4" id="KW-0406">Ion transport</keyword>
<reference evidence="7" key="1">
    <citation type="submission" date="2018-05" db="EMBL/GenBank/DDBJ databases">
        <authorList>
            <person name="Lanie J.A."/>
            <person name="Ng W.-L."/>
            <person name="Kazmierczak K.M."/>
            <person name="Andrzejewski T.M."/>
            <person name="Davidsen T.M."/>
            <person name="Wayne K.J."/>
            <person name="Tettelin H."/>
            <person name="Glass J.I."/>
            <person name="Rusch D."/>
            <person name="Podicherti R."/>
            <person name="Tsui H.-C.T."/>
            <person name="Winkler M.E."/>
        </authorList>
    </citation>
    <scope>NUCLEOTIDE SEQUENCE</scope>
</reference>
<evidence type="ECO:0000256" key="4">
    <source>
        <dbReference type="ARBA" id="ARBA00023065"/>
    </source>
</evidence>
<gene>
    <name evidence="7" type="ORF">METZ01_LOCUS115258</name>
</gene>
<proteinExistence type="inferred from homology"/>
<dbReference type="EMBL" id="UINC01014663">
    <property type="protein sequence ID" value="SVA62404.1"/>
    <property type="molecule type" value="Genomic_DNA"/>
</dbReference>
<keyword evidence="5" id="KW-0472">Membrane</keyword>
<dbReference type="GO" id="GO:0016020">
    <property type="term" value="C:membrane"/>
    <property type="evidence" value="ECO:0007669"/>
    <property type="project" value="UniProtKB-SubCell"/>
</dbReference>
<evidence type="ECO:0000256" key="5">
    <source>
        <dbReference type="ARBA" id="ARBA00023136"/>
    </source>
</evidence>
<keyword evidence="6" id="KW-0066">ATP synthesis</keyword>
<dbReference type="Gene3D" id="1.10.520.20">
    <property type="entry name" value="N-terminal domain of the delta subunit of the F1F0-ATP synthase"/>
    <property type="match status" value="1"/>
</dbReference>
<evidence type="ECO:0008006" key="8">
    <source>
        <dbReference type="Google" id="ProtNLM"/>
    </source>
</evidence>
<dbReference type="HAMAP" id="MF_01416">
    <property type="entry name" value="ATP_synth_delta_bact"/>
    <property type="match status" value="1"/>
</dbReference>
<keyword evidence="2" id="KW-0813">Transport</keyword>
<comment type="subcellular location">
    <subcellularLocation>
        <location evidence="1">Membrane</location>
    </subcellularLocation>
</comment>
<evidence type="ECO:0000256" key="1">
    <source>
        <dbReference type="ARBA" id="ARBA00004370"/>
    </source>
</evidence>
<protein>
    <recommendedName>
        <fullName evidence="8">ATP synthase subunit delta</fullName>
    </recommendedName>
</protein>
<dbReference type="InterPro" id="IPR026015">
    <property type="entry name" value="ATP_synth_OSCP/delta_N_sf"/>
</dbReference>
<dbReference type="NCBIfam" id="TIGR01145">
    <property type="entry name" value="ATP_synt_delta"/>
    <property type="match status" value="1"/>
</dbReference>
<dbReference type="AlphaFoldDB" id="A0A381XCE8"/>
<evidence type="ECO:0000313" key="7">
    <source>
        <dbReference type="EMBL" id="SVA62404.1"/>
    </source>
</evidence>
<dbReference type="InterPro" id="IPR000711">
    <property type="entry name" value="ATPase_OSCP/dsu"/>
</dbReference>
<dbReference type="PANTHER" id="PTHR11910">
    <property type="entry name" value="ATP SYNTHASE DELTA CHAIN"/>
    <property type="match status" value="1"/>
</dbReference>
<accession>A0A381XCE8</accession>
<sequence>MKTSRAAIRYAKALILESVENNNLEKMFKDMQTVLQTFEENPDLRHLVESRVIKNSIKSSSLNLIFKQLGSLTTNLINVLEDNNRINLFETISYKFIELYKEHKGIQSAIVTTAVPLNKEIEDQVLETMSKLTNKKTTLINKVDKSLIGGFVLRLGDIEYNASFKNKLRNIKQEFNKNMNLSTI</sequence>
<evidence type="ECO:0000256" key="3">
    <source>
        <dbReference type="ARBA" id="ARBA00022781"/>
    </source>
</evidence>
<dbReference type="PRINTS" id="PR00125">
    <property type="entry name" value="ATPASEDELTA"/>
</dbReference>
<dbReference type="GO" id="GO:0046933">
    <property type="term" value="F:proton-transporting ATP synthase activity, rotational mechanism"/>
    <property type="evidence" value="ECO:0007669"/>
    <property type="project" value="InterPro"/>
</dbReference>
<dbReference type="Pfam" id="PF00213">
    <property type="entry name" value="OSCP"/>
    <property type="match status" value="1"/>
</dbReference>